<reference evidence="1 2" key="1">
    <citation type="submission" date="2024-04" db="EMBL/GenBank/DDBJ databases">
        <title>draft genome sequnece of Flavobacterium buctense JCM 30750.</title>
        <authorList>
            <person name="Kim D.-U."/>
        </authorList>
    </citation>
    <scope>NUCLEOTIDE SEQUENCE [LARGE SCALE GENOMIC DNA]</scope>
    <source>
        <strain evidence="1 2">JCM 30750</strain>
    </source>
</reference>
<dbReference type="RefSeq" id="WP_187661317.1">
    <property type="nucleotide sequence ID" value="NZ_JACTAB010000019.1"/>
</dbReference>
<organism evidence="1 2">
    <name type="scientific">Flavobacterium buctense</name>
    <dbReference type="NCBI Taxonomy" id="1648146"/>
    <lineage>
        <taxon>Bacteria</taxon>
        <taxon>Pseudomonadati</taxon>
        <taxon>Bacteroidota</taxon>
        <taxon>Flavobacteriia</taxon>
        <taxon>Flavobacteriales</taxon>
        <taxon>Flavobacteriaceae</taxon>
        <taxon>Flavobacterium</taxon>
    </lineage>
</organism>
<evidence type="ECO:0000313" key="1">
    <source>
        <dbReference type="EMBL" id="MEK8181249.1"/>
    </source>
</evidence>
<comment type="caution">
    <text evidence="1">The sequence shown here is derived from an EMBL/GenBank/DDBJ whole genome shotgun (WGS) entry which is preliminary data.</text>
</comment>
<keyword evidence="2" id="KW-1185">Reference proteome</keyword>
<evidence type="ECO:0000313" key="2">
    <source>
        <dbReference type="Proteomes" id="UP001491349"/>
    </source>
</evidence>
<sequence>MRRIKTYKLILSIQLLIGYQIGFSQVMKDSLKIDSVDAYNTKWMTIGSQYDCSSSTFGLVLSNGYDESPLIHFEDFSEDLIFKIQGNTNFERNHSIETDFGWKYPIKHISAISIGFYQYDYWQRHFFHRDLNLSAETYIRKLDVSLKLKIAYQTLNDYENLGTDLEIRKVILYQKLYSGLAVGYYFDYFKYSAYIHGFVYRNKIGLRLSYEKIDTYDFLNVGLNYTFIR</sequence>
<dbReference type="EMBL" id="JBBPCB010000016">
    <property type="protein sequence ID" value="MEK8181249.1"/>
    <property type="molecule type" value="Genomic_DNA"/>
</dbReference>
<gene>
    <name evidence="1" type="ORF">WMW71_12955</name>
</gene>
<proteinExistence type="predicted"/>
<name>A0ABU9E5J6_9FLAO</name>
<protein>
    <recommendedName>
        <fullName evidence="3">DUF2490 domain-containing protein</fullName>
    </recommendedName>
</protein>
<evidence type="ECO:0008006" key="3">
    <source>
        <dbReference type="Google" id="ProtNLM"/>
    </source>
</evidence>
<dbReference type="Proteomes" id="UP001491349">
    <property type="component" value="Unassembled WGS sequence"/>
</dbReference>
<accession>A0ABU9E5J6</accession>